<evidence type="ECO:0000313" key="1">
    <source>
        <dbReference type="EMBL" id="GMA34420.1"/>
    </source>
</evidence>
<proteinExistence type="predicted"/>
<comment type="caution">
    <text evidence="1">The sequence shown here is derived from an EMBL/GenBank/DDBJ whole genome shotgun (WGS) entry which is preliminary data.</text>
</comment>
<reference evidence="2" key="1">
    <citation type="journal article" date="2019" name="Int. J. Syst. Evol. Microbiol.">
        <title>The Global Catalogue of Microorganisms (GCM) 10K type strain sequencing project: providing services to taxonomists for standard genome sequencing and annotation.</title>
        <authorList>
            <consortium name="The Broad Institute Genomics Platform"/>
            <consortium name="The Broad Institute Genome Sequencing Center for Infectious Disease"/>
            <person name="Wu L."/>
            <person name="Ma J."/>
        </authorList>
    </citation>
    <scope>NUCLEOTIDE SEQUENCE [LARGE SCALE GENOMIC DNA]</scope>
    <source>
        <strain evidence="2">NBRC 112299</strain>
    </source>
</reference>
<keyword evidence="2" id="KW-1185">Reference proteome</keyword>
<dbReference type="Proteomes" id="UP001157125">
    <property type="component" value="Unassembled WGS sequence"/>
</dbReference>
<dbReference type="EMBL" id="BSUN01000001">
    <property type="protein sequence ID" value="GMA34420.1"/>
    <property type="molecule type" value="Genomic_DNA"/>
</dbReference>
<evidence type="ECO:0000313" key="2">
    <source>
        <dbReference type="Proteomes" id="UP001157125"/>
    </source>
</evidence>
<gene>
    <name evidence="1" type="ORF">GCM10025876_06240</name>
</gene>
<organism evidence="1 2">
    <name type="scientific">Demequina litorisediminis</name>
    <dbReference type="NCBI Taxonomy" id="1849022"/>
    <lineage>
        <taxon>Bacteria</taxon>
        <taxon>Bacillati</taxon>
        <taxon>Actinomycetota</taxon>
        <taxon>Actinomycetes</taxon>
        <taxon>Micrococcales</taxon>
        <taxon>Demequinaceae</taxon>
        <taxon>Demequina</taxon>
    </lineage>
</organism>
<name>A0ABQ6I9F1_9MICO</name>
<protein>
    <submittedName>
        <fullName evidence="1">Uncharacterized protein</fullName>
    </submittedName>
</protein>
<accession>A0ABQ6I9F1</accession>
<sequence length="100" mass="10483">MPARAPASIDMLQIVIRASMESLADGLAAVLQDVALATAGADLRDDRKDDVLGGRSLGEFTVDVDRHRLEGLQRQGLSGEDVLHLGGADAECQRAESAVG</sequence>